<sequence length="275" mass="30028">MKIGLIGDIVGRSARVLLAHLLPQIKTQYQLDFIIANAENASHGFGLSLEHANLLHSFGIDILTGGNHSFDKKEITAYLKEGGKILRPHNYSKELEGSGIYTGEVCGEKIAVLNLMGHFGMPHCDNVFVCARDSVRLLRERGYRNIIIDMHAEATSEKRAIFEMLKGEVGAVFGTHTHIGTDDLLIDKGSFYVSDVGMCGGFDSVIGMESEAPIERGLTGLARAKFEVSKSQKVILQMIVLEMSEGAVSEAKKIKYIQTIGWLPPLEAVNLGGIE</sequence>
<dbReference type="PANTHER" id="PTHR36303">
    <property type="entry name" value="2',3'-CYCLIC-NUCLEOTIDE 2'-PHOSPHODIESTERASE"/>
    <property type="match status" value="1"/>
</dbReference>
<dbReference type="Gene3D" id="3.60.21.10">
    <property type="match status" value="1"/>
</dbReference>
<protein>
    <submittedName>
        <fullName evidence="3">Metallophosphoesterase</fullName>
    </submittedName>
</protein>
<organism evidence="3 4">
    <name type="scientific">Helicobacter brantae</name>
    <dbReference type="NCBI Taxonomy" id="375927"/>
    <lineage>
        <taxon>Bacteria</taxon>
        <taxon>Pseudomonadati</taxon>
        <taxon>Campylobacterota</taxon>
        <taxon>Epsilonproteobacteria</taxon>
        <taxon>Campylobacterales</taxon>
        <taxon>Helicobacteraceae</taxon>
        <taxon>Helicobacter</taxon>
    </lineage>
</organism>
<keyword evidence="4" id="KW-1185">Reference proteome</keyword>
<dbReference type="AlphaFoldDB" id="A0A3D8IXQ8"/>
<evidence type="ECO:0000313" key="3">
    <source>
        <dbReference type="EMBL" id="RDU69760.1"/>
    </source>
</evidence>
<proteinExistence type="predicted"/>
<evidence type="ECO:0000256" key="2">
    <source>
        <dbReference type="PIRSR" id="PIRSR004789-51"/>
    </source>
</evidence>
<dbReference type="Proteomes" id="UP000257045">
    <property type="component" value="Unassembled WGS sequence"/>
</dbReference>
<feature type="binding site" evidence="2">
    <location>
        <position position="40"/>
    </location>
    <ligand>
        <name>Fe cation</name>
        <dbReference type="ChEBI" id="CHEBI:24875"/>
        <label>1</label>
    </ligand>
</feature>
<dbReference type="EMBL" id="NXLV01000014">
    <property type="protein sequence ID" value="RDU69760.1"/>
    <property type="molecule type" value="Genomic_DNA"/>
</dbReference>
<feature type="binding site" evidence="2">
    <location>
        <position position="39"/>
    </location>
    <ligand>
        <name>Fe cation</name>
        <dbReference type="ChEBI" id="CHEBI:24875"/>
        <label>2</label>
    </ligand>
</feature>
<feature type="binding site" evidence="2">
    <location>
        <position position="67"/>
    </location>
    <ligand>
        <name>Fe cation</name>
        <dbReference type="ChEBI" id="CHEBI:24875"/>
        <label>2</label>
    </ligand>
</feature>
<dbReference type="SUPFAM" id="SSF56300">
    <property type="entry name" value="Metallo-dependent phosphatases"/>
    <property type="match status" value="1"/>
</dbReference>
<dbReference type="GO" id="GO:0046872">
    <property type="term" value="F:metal ion binding"/>
    <property type="evidence" value="ECO:0007669"/>
    <property type="project" value="UniProtKB-KW"/>
</dbReference>
<feature type="binding site" evidence="2">
    <location>
        <position position="39"/>
    </location>
    <ligand>
        <name>Fe cation</name>
        <dbReference type="ChEBI" id="CHEBI:24875"/>
        <label>1</label>
    </ligand>
</feature>
<feature type="binding site" evidence="2">
    <location>
        <position position="151"/>
    </location>
    <ligand>
        <name>Fe cation</name>
        <dbReference type="ChEBI" id="CHEBI:24875"/>
        <label>2</label>
    </ligand>
</feature>
<reference evidence="3 4" key="1">
    <citation type="submission" date="2018-04" db="EMBL/GenBank/DDBJ databases">
        <title>Novel Campyloabacter and Helicobacter Species and Strains.</title>
        <authorList>
            <person name="Mannion A.J."/>
            <person name="Shen Z."/>
            <person name="Fox J.G."/>
        </authorList>
    </citation>
    <scope>NUCLEOTIDE SEQUENCE [LARGE SCALE GENOMIC DNA]</scope>
    <source>
        <strain evidence="3 4">MIT 04-9366</strain>
    </source>
</reference>
<dbReference type="InterPro" id="IPR029052">
    <property type="entry name" value="Metallo-depent_PP-like"/>
</dbReference>
<evidence type="ECO:0000313" key="4">
    <source>
        <dbReference type="Proteomes" id="UP000257045"/>
    </source>
</evidence>
<accession>A0A3D8IXQ8</accession>
<feature type="binding site" evidence="2">
    <location>
        <position position="176"/>
    </location>
    <ligand>
        <name>Fe cation</name>
        <dbReference type="ChEBI" id="CHEBI:24875"/>
        <label>2</label>
    </ligand>
</feature>
<dbReference type="InterPro" id="IPR005235">
    <property type="entry name" value="YmdB-like"/>
</dbReference>
<evidence type="ECO:0000256" key="1">
    <source>
        <dbReference type="PIRSR" id="PIRSR004789-50"/>
    </source>
</evidence>
<feature type="binding site" evidence="2">
    <location>
        <position position="178"/>
    </location>
    <ligand>
        <name>Fe cation</name>
        <dbReference type="ChEBI" id="CHEBI:24875"/>
        <label>1</label>
    </ligand>
</feature>
<dbReference type="PANTHER" id="PTHR36303:SF1">
    <property type="entry name" value="2',3'-CYCLIC-NUCLEOTIDE 2'-PHOSPHODIESTERASE"/>
    <property type="match status" value="1"/>
</dbReference>
<comment type="caution">
    <text evidence="3">The sequence shown here is derived from an EMBL/GenBank/DDBJ whole genome shotgun (WGS) entry which is preliminary data.</text>
</comment>
<dbReference type="GO" id="GO:0004113">
    <property type="term" value="F:2',3'-cyclic-nucleotide 3'-phosphodiesterase activity"/>
    <property type="evidence" value="ECO:0007669"/>
    <property type="project" value="TreeGrafter"/>
</dbReference>
<dbReference type="RefSeq" id="WP_115569982.1">
    <property type="nucleotide sequence ID" value="NZ_NXLV01000014.1"/>
</dbReference>
<dbReference type="PIRSF" id="PIRSF004789">
    <property type="entry name" value="DR1281"/>
    <property type="match status" value="1"/>
</dbReference>
<keyword evidence="2" id="KW-0479">Metal-binding</keyword>
<feature type="active site" description="Proton donor" evidence="1">
    <location>
        <position position="68"/>
    </location>
</feature>
<feature type="binding site" evidence="2">
    <location>
        <position position="8"/>
    </location>
    <ligand>
        <name>Fe cation</name>
        <dbReference type="ChEBI" id="CHEBI:24875"/>
        <label>1</label>
    </ligand>
</feature>
<gene>
    <name evidence="3" type="ORF">CQA58_06675</name>
</gene>
<dbReference type="OrthoDB" id="9801109at2"/>
<name>A0A3D8IXQ8_9HELI</name>
<dbReference type="Pfam" id="PF13277">
    <property type="entry name" value="YmdB"/>
    <property type="match status" value="1"/>
</dbReference>